<dbReference type="InterPro" id="IPR001763">
    <property type="entry name" value="Rhodanese-like_dom"/>
</dbReference>
<proteinExistence type="predicted"/>
<evidence type="ECO:0000259" key="1">
    <source>
        <dbReference type="PROSITE" id="PS50206"/>
    </source>
</evidence>
<dbReference type="Pfam" id="PF00581">
    <property type="entry name" value="Rhodanese"/>
    <property type="match status" value="1"/>
</dbReference>
<dbReference type="PANTHER" id="PTHR43031:SF1">
    <property type="entry name" value="PYRIDINE NUCLEOTIDE-DISULPHIDE OXIDOREDUCTASE"/>
    <property type="match status" value="1"/>
</dbReference>
<dbReference type="SUPFAM" id="SSF52821">
    <property type="entry name" value="Rhodanese/Cell cycle control phosphatase"/>
    <property type="match status" value="1"/>
</dbReference>
<dbReference type="PANTHER" id="PTHR43031">
    <property type="entry name" value="FAD-DEPENDENT OXIDOREDUCTASE"/>
    <property type="match status" value="1"/>
</dbReference>
<dbReference type="Gene3D" id="3.40.250.10">
    <property type="entry name" value="Rhodanese-like domain"/>
    <property type="match status" value="1"/>
</dbReference>
<dbReference type="PROSITE" id="PS50206">
    <property type="entry name" value="RHODANESE_3"/>
    <property type="match status" value="1"/>
</dbReference>
<evidence type="ECO:0000313" key="3">
    <source>
        <dbReference type="Proteomes" id="UP000216605"/>
    </source>
</evidence>
<dbReference type="Proteomes" id="UP000216605">
    <property type="component" value="Unassembled WGS sequence"/>
</dbReference>
<dbReference type="RefSeq" id="WP_094414389.1">
    <property type="nucleotide sequence ID" value="NZ_NOXV01000252.1"/>
</dbReference>
<protein>
    <submittedName>
        <fullName evidence="2">Rhodanese</fullName>
    </submittedName>
</protein>
<reference evidence="2 3" key="1">
    <citation type="submission" date="2017-07" db="EMBL/GenBank/DDBJ databases">
        <title>Flavobacterium cyanobacteriorum sp. nov., isolated from cyanobacterial aggregates in a eutrophic lake.</title>
        <authorList>
            <person name="Cai H."/>
        </authorList>
    </citation>
    <scope>NUCLEOTIDE SEQUENCE [LARGE SCALE GENOMIC DNA]</scope>
    <source>
        <strain evidence="2 3">TH021</strain>
    </source>
</reference>
<dbReference type="CDD" id="cd00158">
    <property type="entry name" value="RHOD"/>
    <property type="match status" value="1"/>
</dbReference>
<dbReference type="OrthoDB" id="598065at2"/>
<feature type="domain" description="Rhodanese" evidence="1">
    <location>
        <begin position="43"/>
        <end position="134"/>
    </location>
</feature>
<evidence type="ECO:0000313" key="2">
    <source>
        <dbReference type="EMBL" id="OYQ37596.1"/>
    </source>
</evidence>
<dbReference type="InterPro" id="IPR050229">
    <property type="entry name" value="GlpE_sulfurtransferase"/>
</dbReference>
<accession>A0A255Z816</accession>
<dbReference type="InterPro" id="IPR036873">
    <property type="entry name" value="Rhodanese-like_dom_sf"/>
</dbReference>
<dbReference type="EMBL" id="NOXV01000252">
    <property type="protein sequence ID" value="OYQ37596.1"/>
    <property type="molecule type" value="Genomic_DNA"/>
</dbReference>
<name>A0A255Z816_9FLAO</name>
<organism evidence="2 3">
    <name type="scientific">Flavobacterium cyanobacteriorum</name>
    <dbReference type="NCBI Taxonomy" id="2022802"/>
    <lineage>
        <taxon>Bacteria</taxon>
        <taxon>Pseudomonadati</taxon>
        <taxon>Bacteroidota</taxon>
        <taxon>Flavobacteriia</taxon>
        <taxon>Flavobacteriales</taxon>
        <taxon>Flavobacteriaceae</taxon>
        <taxon>Flavobacterium</taxon>
    </lineage>
</organism>
<dbReference type="AlphaFoldDB" id="A0A255Z816"/>
<sequence length="161" mass="18910">MRHFFLILFLFSTVIYGQKTIPEVLKKYNSERVSYINVKQASIKSPVVFLDARELIEYNTSHIKGAIHVGYNKFNQKLVLEEIKDKNTTIIVYCSIGVRSEKIGEKLLKLGYSNVFNLYGGIFEWKNNGYKVFNHSEQETEYVHTYSKEWSKYLKKGIQTY</sequence>
<gene>
    <name evidence="2" type="ORF">CHU92_08020</name>
</gene>
<comment type="caution">
    <text evidence="2">The sequence shown here is derived from an EMBL/GenBank/DDBJ whole genome shotgun (WGS) entry which is preliminary data.</text>
</comment>
<dbReference type="SMART" id="SM00450">
    <property type="entry name" value="RHOD"/>
    <property type="match status" value="1"/>
</dbReference>
<keyword evidence="3" id="KW-1185">Reference proteome</keyword>
<dbReference type="NCBIfam" id="NF045521">
    <property type="entry name" value="rhoda_near_glyco"/>
    <property type="match status" value="1"/>
</dbReference>